<comment type="caution">
    <text evidence="2">The sequence shown here is derived from an EMBL/GenBank/DDBJ whole genome shotgun (WGS) entry which is preliminary data.</text>
</comment>
<dbReference type="Proteomes" id="UP001528850">
    <property type="component" value="Unassembled WGS sequence"/>
</dbReference>
<proteinExistence type="predicted"/>
<reference evidence="2 3" key="1">
    <citation type="journal article" date="2024" name="Curr. Microbiol.">
        <title>Luteibacter sahnii sp. nov., A Novel Yellow-Colored Xanthomonadin Pigment Producing Probiotic Bacterium from Healthy Rice Seed Microbiome.</title>
        <authorList>
            <person name="Jaiswal G."/>
            <person name="Rana R."/>
            <person name="Nayak P.K."/>
            <person name="Chouhan R."/>
            <person name="Gandhi S.G."/>
            <person name="Patel H.K."/>
            <person name="Patil P.B."/>
        </authorList>
    </citation>
    <scope>NUCLEOTIDE SEQUENCE [LARGE SCALE GENOMIC DNA]</scope>
    <source>
        <strain evidence="2 3">PPL201</strain>
    </source>
</reference>
<protein>
    <recommendedName>
        <fullName evidence="4">Conjugal transfer protein TraF</fullName>
    </recommendedName>
</protein>
<sequence length="289" mass="31073">MPTLTSKSHATIGQRLSRLALFGLVLGATSLCSVADAQEWAVRDDGTHGYLNSIEQHTNDMKNAIGDAKSGGDKTVNANLDAINKRLMIGPYTSGRPGDRVKDPTQALPADSTQLIQDPNTRCGSLPQPQQDNCQKIVQIQNAQYQYMLTMYANTKTRDDMLRQILQQRSNISSDDPNALGRLEDNTNQLTALYNLIALDQQQMQTVNYAYEANLKYLQEEQSRLARAANTGKPASQSGLGISLPGGGQIDLSGAVNAAVAGAALKLALKDAQSTAPAGMKTLHITDGM</sequence>
<evidence type="ECO:0000313" key="2">
    <source>
        <dbReference type="EMBL" id="MDF4024046.1"/>
    </source>
</evidence>
<evidence type="ECO:0000313" key="3">
    <source>
        <dbReference type="Proteomes" id="UP001528850"/>
    </source>
</evidence>
<evidence type="ECO:0008006" key="4">
    <source>
        <dbReference type="Google" id="ProtNLM"/>
    </source>
</evidence>
<dbReference type="RefSeq" id="WP_320550538.1">
    <property type="nucleotide sequence ID" value="NZ_JAQLOK010000002.1"/>
</dbReference>
<accession>A0ABT6B7H9</accession>
<organism evidence="2 3">
    <name type="scientific">Luteibacter sahnii</name>
    <dbReference type="NCBI Taxonomy" id="3021977"/>
    <lineage>
        <taxon>Bacteria</taxon>
        <taxon>Pseudomonadati</taxon>
        <taxon>Pseudomonadota</taxon>
        <taxon>Gammaproteobacteria</taxon>
        <taxon>Lysobacterales</taxon>
        <taxon>Rhodanobacteraceae</taxon>
        <taxon>Luteibacter</taxon>
    </lineage>
</organism>
<feature type="region of interest" description="Disordered" evidence="1">
    <location>
        <begin position="91"/>
        <end position="118"/>
    </location>
</feature>
<keyword evidence="3" id="KW-1185">Reference proteome</keyword>
<dbReference type="EMBL" id="JARJJS010000001">
    <property type="protein sequence ID" value="MDF4024046.1"/>
    <property type="molecule type" value="Genomic_DNA"/>
</dbReference>
<gene>
    <name evidence="2" type="ORF">P3W24_03530</name>
</gene>
<name>A0ABT6B7H9_9GAMM</name>
<evidence type="ECO:0000256" key="1">
    <source>
        <dbReference type="SAM" id="MobiDB-lite"/>
    </source>
</evidence>